<feature type="region of interest" description="Disordered" evidence="1">
    <location>
        <begin position="440"/>
        <end position="511"/>
    </location>
</feature>
<dbReference type="InterPro" id="IPR037053">
    <property type="entry name" value="Phage_tail_collar_dom_sf"/>
</dbReference>
<protein>
    <recommendedName>
        <fullName evidence="2">SLH domain-containing protein</fullName>
    </recommendedName>
</protein>
<gene>
    <name evidence="3" type="ORF">DLM86_22005</name>
</gene>
<proteinExistence type="predicted"/>
<feature type="domain" description="SLH" evidence="2">
    <location>
        <begin position="708"/>
        <end position="767"/>
    </location>
</feature>
<dbReference type="AlphaFoldDB" id="A0A2V5K2X7"/>
<comment type="caution">
    <text evidence="3">The sequence shown here is derived from an EMBL/GenBank/DDBJ whole genome shotgun (WGS) entry which is preliminary data.</text>
</comment>
<feature type="compositionally biased region" description="Pro residues" evidence="1">
    <location>
        <begin position="472"/>
        <end position="488"/>
    </location>
</feature>
<reference evidence="3 4" key="1">
    <citation type="submission" date="2018-05" db="EMBL/GenBank/DDBJ databases">
        <title>Paenibacillus flagellatus sp. nov., isolated from selenium mineral soil.</title>
        <authorList>
            <person name="Dai X."/>
        </authorList>
    </citation>
    <scope>NUCLEOTIDE SEQUENCE [LARGE SCALE GENOMIC DNA]</scope>
    <source>
        <strain evidence="3 4">DXL2</strain>
    </source>
</reference>
<evidence type="ECO:0000313" key="4">
    <source>
        <dbReference type="Proteomes" id="UP000247476"/>
    </source>
</evidence>
<keyword evidence="4" id="KW-1185">Reference proteome</keyword>
<sequence>MHHRVFGKWTLWTNWLLAAAIGAAVALGGLAAAKPARAAAAEPMYGEIKLLPYQRAPAGWLYCAGQQLPIAQNTALFSLIGTTFGGDGKTTFAVPDLRGYEPLDGLGYYIANTGVFPGRENPSGYTAAGEARLFPYSFSPGGWLPADNRELSVAENAALFQVLGNGYGGDGATTFRLPRLDPVADGIHYYIAQAGSAAFTGQELLAELVSFPRKARFPSKGGLKADGTRLPINQNQALFSLLGATFGGSGKTDFAVPDLSNDPQLTYFVMTIGIFPRQAEGTVPSSRADDYEAVGNAPLAIAAPGVLANDSGALSVVLVDRPQHGTATLQADGSFVYVPDAGYAGADSFAYKAGNSLGSGAKTTVRVNVREPEAVDRTPPVVTGVSDGAMYADSRIIVFDEGTATLDGSPFASGSTVSSEGAHTLVVADAAGNSVTVRFAISPERDTPPDPRDEPNGPGTPDTDTPNSPDVPGTPAPADTPDPLPEPGQSPAAGEEERKVKLGNTVIAADIERGRTPDGRYATKASIGRDALERALASAAKPAAALEVTSGDPAIEVELSVRAIQDWAGGRTDAFVDIRTSWASFRLPVRLLKDAPKDAVVSVSMSLASDRAADEADEAAARLNAKTVPDRPVEFGLRLNGAVVEDYGGVYVERTIVLPGAVKPDRIAAVWIGPDGGLHFAPSVVPDGGGSPAVTIRSAHGGMYTVVEADTAFADMRSHWAEADVKLLADKFVVHGISVDEFAPERRVTRAEFAALLVRALGLREPAEGQPFSDVATSDWFAGAAGAARKAGLVDGYEDGTFRPNESVTREQMVAMIARAMAAGGKPAEANRERLAPFADAGDVAEWAVGPAAQALEAGIVAGRADDAFVPRELATRAESAAMLKRMLRYLGFMN</sequence>
<dbReference type="InterPro" id="IPR011083">
    <property type="entry name" value="Phage_tail_collar_dom"/>
</dbReference>
<dbReference type="Gene3D" id="3.90.1340.10">
    <property type="entry name" value="Phage tail collar domain"/>
    <property type="match status" value="3"/>
</dbReference>
<dbReference type="InterPro" id="IPR051465">
    <property type="entry name" value="Cell_Envelope_Struct_Comp"/>
</dbReference>
<dbReference type="Pfam" id="PF17963">
    <property type="entry name" value="Big_9"/>
    <property type="match status" value="1"/>
</dbReference>
<dbReference type="PANTHER" id="PTHR43308">
    <property type="entry name" value="OUTER MEMBRANE PROTEIN ALPHA-RELATED"/>
    <property type="match status" value="1"/>
</dbReference>
<accession>A0A2V5K2X7</accession>
<dbReference type="Pfam" id="PF00395">
    <property type="entry name" value="SLH"/>
    <property type="match status" value="3"/>
</dbReference>
<name>A0A2V5K2X7_9BACL</name>
<dbReference type="OrthoDB" id="663332at2"/>
<dbReference type="Proteomes" id="UP000247476">
    <property type="component" value="Unassembled WGS sequence"/>
</dbReference>
<feature type="domain" description="SLH" evidence="2">
    <location>
        <begin position="835"/>
        <end position="895"/>
    </location>
</feature>
<dbReference type="PANTHER" id="PTHR43308:SF5">
    <property type="entry name" value="S-LAYER PROTEIN _ PEPTIDOGLYCAN ENDO-BETA-N-ACETYLGLUCOSAMINIDASE"/>
    <property type="match status" value="1"/>
</dbReference>
<dbReference type="PROSITE" id="PS51272">
    <property type="entry name" value="SLH"/>
    <property type="match status" value="3"/>
</dbReference>
<evidence type="ECO:0000259" key="2">
    <source>
        <dbReference type="PROSITE" id="PS51272"/>
    </source>
</evidence>
<feature type="domain" description="SLH" evidence="2">
    <location>
        <begin position="768"/>
        <end position="831"/>
    </location>
</feature>
<feature type="compositionally biased region" description="Basic and acidic residues" evidence="1">
    <location>
        <begin position="443"/>
        <end position="455"/>
    </location>
</feature>
<dbReference type="SUPFAM" id="SSF88874">
    <property type="entry name" value="Receptor-binding domain of short tail fibre protein gp12"/>
    <property type="match status" value="3"/>
</dbReference>
<evidence type="ECO:0000313" key="3">
    <source>
        <dbReference type="EMBL" id="PYI52154.1"/>
    </source>
</evidence>
<dbReference type="Gene3D" id="2.60.40.3440">
    <property type="match status" value="1"/>
</dbReference>
<dbReference type="RefSeq" id="WP_110842225.1">
    <property type="nucleotide sequence ID" value="NZ_QJVJ01000010.1"/>
</dbReference>
<evidence type="ECO:0000256" key="1">
    <source>
        <dbReference type="SAM" id="MobiDB-lite"/>
    </source>
</evidence>
<feature type="compositionally biased region" description="Low complexity" evidence="1">
    <location>
        <begin position="456"/>
        <end position="471"/>
    </location>
</feature>
<dbReference type="Pfam" id="PF07484">
    <property type="entry name" value="Collar"/>
    <property type="match status" value="3"/>
</dbReference>
<organism evidence="3 4">
    <name type="scientific">Paenibacillus flagellatus</name>
    <dbReference type="NCBI Taxonomy" id="2211139"/>
    <lineage>
        <taxon>Bacteria</taxon>
        <taxon>Bacillati</taxon>
        <taxon>Bacillota</taxon>
        <taxon>Bacilli</taxon>
        <taxon>Bacillales</taxon>
        <taxon>Paenibacillaceae</taxon>
        <taxon>Paenibacillus</taxon>
    </lineage>
</organism>
<dbReference type="InterPro" id="IPR001119">
    <property type="entry name" value="SLH_dom"/>
</dbReference>
<dbReference type="EMBL" id="QJVJ01000010">
    <property type="protein sequence ID" value="PYI52154.1"/>
    <property type="molecule type" value="Genomic_DNA"/>
</dbReference>